<keyword evidence="1" id="KW-0812">Transmembrane</keyword>
<gene>
    <name evidence="2" type="ORF">CEPIT_LOCUS4318</name>
</gene>
<dbReference type="AlphaFoldDB" id="A0AAV0CAH3"/>
<evidence type="ECO:0000313" key="2">
    <source>
        <dbReference type="EMBL" id="CAH9072480.1"/>
    </source>
</evidence>
<evidence type="ECO:0000313" key="3">
    <source>
        <dbReference type="Proteomes" id="UP001152523"/>
    </source>
</evidence>
<keyword evidence="1" id="KW-1133">Transmembrane helix</keyword>
<organism evidence="2 3">
    <name type="scientific">Cuscuta epithymum</name>
    <dbReference type="NCBI Taxonomy" id="186058"/>
    <lineage>
        <taxon>Eukaryota</taxon>
        <taxon>Viridiplantae</taxon>
        <taxon>Streptophyta</taxon>
        <taxon>Embryophyta</taxon>
        <taxon>Tracheophyta</taxon>
        <taxon>Spermatophyta</taxon>
        <taxon>Magnoliopsida</taxon>
        <taxon>eudicotyledons</taxon>
        <taxon>Gunneridae</taxon>
        <taxon>Pentapetalae</taxon>
        <taxon>asterids</taxon>
        <taxon>lamiids</taxon>
        <taxon>Solanales</taxon>
        <taxon>Convolvulaceae</taxon>
        <taxon>Cuscuteae</taxon>
        <taxon>Cuscuta</taxon>
        <taxon>Cuscuta subgen. Cuscuta</taxon>
    </lineage>
</organism>
<keyword evidence="1" id="KW-0472">Membrane</keyword>
<dbReference type="Proteomes" id="UP001152523">
    <property type="component" value="Unassembled WGS sequence"/>
</dbReference>
<feature type="transmembrane region" description="Helical" evidence="1">
    <location>
        <begin position="6"/>
        <end position="28"/>
    </location>
</feature>
<reference evidence="2" key="1">
    <citation type="submission" date="2022-07" db="EMBL/GenBank/DDBJ databases">
        <authorList>
            <person name="Macas J."/>
            <person name="Novak P."/>
            <person name="Neumann P."/>
        </authorList>
    </citation>
    <scope>NUCLEOTIDE SEQUENCE</scope>
</reference>
<accession>A0AAV0CAH3</accession>
<name>A0AAV0CAH3_9ASTE</name>
<evidence type="ECO:0000256" key="1">
    <source>
        <dbReference type="SAM" id="Phobius"/>
    </source>
</evidence>
<dbReference type="EMBL" id="CAMAPF010000022">
    <property type="protein sequence ID" value="CAH9072480.1"/>
    <property type="molecule type" value="Genomic_DNA"/>
</dbReference>
<protein>
    <submittedName>
        <fullName evidence="2">Uncharacterized protein</fullName>
    </submittedName>
</protein>
<comment type="caution">
    <text evidence="2">The sequence shown here is derived from an EMBL/GenBank/DDBJ whole genome shotgun (WGS) entry which is preliminary data.</text>
</comment>
<sequence>MGKVVQVYLILRWVLLFLEFISLQNMLFSFSVHQGKKVSFVTSQESSCCCKNKGNQDEGERVEIGSDDKNDALMPDLGVICLVEEYNSVLIDCGHMSYVLLFGMLSTLDRLLGTAADDLKSYFKPTVSHVRAKNAPPYGCFISLYFGTINSRPV</sequence>
<proteinExistence type="predicted"/>
<keyword evidence="3" id="KW-1185">Reference proteome</keyword>